<reference evidence="1 2" key="1">
    <citation type="journal article" date="2022" name="DNA Res.">
        <title>Chromosomal-level genome assembly of the orchid tree Bauhinia variegata (Leguminosae; Cercidoideae) supports the allotetraploid origin hypothesis of Bauhinia.</title>
        <authorList>
            <person name="Zhong Y."/>
            <person name="Chen Y."/>
            <person name="Zheng D."/>
            <person name="Pang J."/>
            <person name="Liu Y."/>
            <person name="Luo S."/>
            <person name="Meng S."/>
            <person name="Qian L."/>
            <person name="Wei D."/>
            <person name="Dai S."/>
            <person name="Zhou R."/>
        </authorList>
    </citation>
    <scope>NUCLEOTIDE SEQUENCE [LARGE SCALE GENOMIC DNA]</scope>
    <source>
        <strain evidence="1">BV-YZ2020</strain>
    </source>
</reference>
<organism evidence="1 2">
    <name type="scientific">Bauhinia variegata</name>
    <name type="common">Purple orchid tree</name>
    <name type="synonym">Phanera variegata</name>
    <dbReference type="NCBI Taxonomy" id="167791"/>
    <lineage>
        <taxon>Eukaryota</taxon>
        <taxon>Viridiplantae</taxon>
        <taxon>Streptophyta</taxon>
        <taxon>Embryophyta</taxon>
        <taxon>Tracheophyta</taxon>
        <taxon>Spermatophyta</taxon>
        <taxon>Magnoliopsida</taxon>
        <taxon>eudicotyledons</taxon>
        <taxon>Gunneridae</taxon>
        <taxon>Pentapetalae</taxon>
        <taxon>rosids</taxon>
        <taxon>fabids</taxon>
        <taxon>Fabales</taxon>
        <taxon>Fabaceae</taxon>
        <taxon>Cercidoideae</taxon>
        <taxon>Cercideae</taxon>
        <taxon>Bauhiniinae</taxon>
        <taxon>Bauhinia</taxon>
    </lineage>
</organism>
<evidence type="ECO:0000313" key="1">
    <source>
        <dbReference type="EMBL" id="KAI4317578.1"/>
    </source>
</evidence>
<evidence type="ECO:0000313" key="2">
    <source>
        <dbReference type="Proteomes" id="UP000828941"/>
    </source>
</evidence>
<comment type="caution">
    <text evidence="1">The sequence shown here is derived from an EMBL/GenBank/DDBJ whole genome shotgun (WGS) entry which is preliminary data.</text>
</comment>
<proteinExistence type="predicted"/>
<dbReference type="Proteomes" id="UP000828941">
    <property type="component" value="Chromosome 10"/>
</dbReference>
<name>A0ACB9M0I1_BAUVA</name>
<keyword evidence="2" id="KW-1185">Reference proteome</keyword>
<sequence>MGCEVNLINRSQTQKPISESPPSANLPGKSTSSFRFMLRERIPFFFIGITIATVFFNIFSQSPSVSPLLQDDSFVQPDLLLPTRRVLLEEDNSAATSGIGNGKIPPGLRT</sequence>
<gene>
    <name evidence="1" type="ORF">L6164_025439</name>
</gene>
<accession>A0ACB9M0I1</accession>
<protein>
    <submittedName>
        <fullName evidence="1">Uncharacterized protein</fullName>
    </submittedName>
</protein>
<dbReference type="EMBL" id="CM039435">
    <property type="protein sequence ID" value="KAI4317578.1"/>
    <property type="molecule type" value="Genomic_DNA"/>
</dbReference>